<dbReference type="OrthoDB" id="5497069at2"/>
<comment type="caution">
    <text evidence="1">The sequence shown here is derived from an EMBL/GenBank/DDBJ whole genome shotgun (WGS) entry which is preliminary data.</text>
</comment>
<keyword evidence="2" id="KW-1185">Reference proteome</keyword>
<name>A0A5C5XPU0_9BACT</name>
<evidence type="ECO:0000313" key="2">
    <source>
        <dbReference type="Proteomes" id="UP000318053"/>
    </source>
</evidence>
<protein>
    <submittedName>
        <fullName evidence="1">Uncharacterized protein</fullName>
    </submittedName>
</protein>
<dbReference type="RefSeq" id="WP_146392717.1">
    <property type="nucleotide sequence ID" value="NZ_SJPK01000010.1"/>
</dbReference>
<proteinExistence type="predicted"/>
<dbReference type="EMBL" id="SJPK01000010">
    <property type="protein sequence ID" value="TWT64698.1"/>
    <property type="molecule type" value="Genomic_DNA"/>
</dbReference>
<evidence type="ECO:0000313" key="1">
    <source>
        <dbReference type="EMBL" id="TWT64698.1"/>
    </source>
</evidence>
<dbReference type="AlphaFoldDB" id="A0A5C5XPU0"/>
<sequence length="398" mass="43966">MCSAVSILAARRYRCQAMGIDLNGASESCRAAVDHKTPLVAIVCSRVGHDPHRHRSLSQQIAASLEQARRDAATVLVADGTAIDPWLTHAAAVFQVPVIRVESSTGRDRQVIAIADRVDAAYVRQGGKVTELLRMRSRLQSGIVRVAIDGVANGSQRRDRQAVWELLDAGAVGRYLPAEEVGESERGDEAPLGVDRPSIAWSEFLVHCTRAAAGPWPGQTWAKYRDDLLFANPASAARDAIDALCRIVRGQRLVAGAVTSERTEPVVCFSAVELPRLLAGRAYRSHLHRWDYEPYGIAIKRDAASRLGVQPVIYGDRELRNELDLDQRFRFQSVGTTYDWTSEQEWRCGADMDLSRLGKSEVFIFVPDENSARRVGSCNPAMWPIVRLDQFPAAEKPV</sequence>
<gene>
    <name evidence="1" type="ORF">CA85_38310</name>
</gene>
<organism evidence="1 2">
    <name type="scientific">Allorhodopirellula solitaria</name>
    <dbReference type="NCBI Taxonomy" id="2527987"/>
    <lineage>
        <taxon>Bacteria</taxon>
        <taxon>Pseudomonadati</taxon>
        <taxon>Planctomycetota</taxon>
        <taxon>Planctomycetia</taxon>
        <taxon>Pirellulales</taxon>
        <taxon>Pirellulaceae</taxon>
        <taxon>Allorhodopirellula</taxon>
    </lineage>
</organism>
<accession>A0A5C5XPU0</accession>
<dbReference type="Proteomes" id="UP000318053">
    <property type="component" value="Unassembled WGS sequence"/>
</dbReference>
<reference evidence="1 2" key="1">
    <citation type="submission" date="2019-02" db="EMBL/GenBank/DDBJ databases">
        <title>Deep-cultivation of Planctomycetes and their phenomic and genomic characterization uncovers novel biology.</title>
        <authorList>
            <person name="Wiegand S."/>
            <person name="Jogler M."/>
            <person name="Boedeker C."/>
            <person name="Pinto D."/>
            <person name="Vollmers J."/>
            <person name="Rivas-Marin E."/>
            <person name="Kohn T."/>
            <person name="Peeters S.H."/>
            <person name="Heuer A."/>
            <person name="Rast P."/>
            <person name="Oberbeckmann S."/>
            <person name="Bunk B."/>
            <person name="Jeske O."/>
            <person name="Meyerdierks A."/>
            <person name="Storesund J.E."/>
            <person name="Kallscheuer N."/>
            <person name="Luecker S."/>
            <person name="Lage O.M."/>
            <person name="Pohl T."/>
            <person name="Merkel B.J."/>
            <person name="Hornburger P."/>
            <person name="Mueller R.-W."/>
            <person name="Bruemmer F."/>
            <person name="Labrenz M."/>
            <person name="Spormann A.M."/>
            <person name="Op Den Camp H."/>
            <person name="Overmann J."/>
            <person name="Amann R."/>
            <person name="Jetten M.S.M."/>
            <person name="Mascher T."/>
            <person name="Medema M.H."/>
            <person name="Devos D.P."/>
            <person name="Kaster A.-K."/>
            <person name="Ovreas L."/>
            <person name="Rohde M."/>
            <person name="Galperin M.Y."/>
            <person name="Jogler C."/>
        </authorList>
    </citation>
    <scope>NUCLEOTIDE SEQUENCE [LARGE SCALE GENOMIC DNA]</scope>
    <source>
        <strain evidence="1 2">CA85</strain>
    </source>
</reference>